<dbReference type="SMART" id="SM00268">
    <property type="entry name" value="ACTIN"/>
    <property type="match status" value="1"/>
</dbReference>
<dbReference type="EMBL" id="ML743578">
    <property type="protein sequence ID" value="KAE8137264.1"/>
    <property type="molecule type" value="Genomic_DNA"/>
</dbReference>
<evidence type="ECO:0000256" key="1">
    <source>
        <dbReference type="ARBA" id="ARBA00004245"/>
    </source>
</evidence>
<dbReference type="GO" id="GO:0005524">
    <property type="term" value="F:ATP binding"/>
    <property type="evidence" value="ECO:0007669"/>
    <property type="project" value="UniProtKB-KW"/>
</dbReference>
<evidence type="ECO:0000313" key="11">
    <source>
        <dbReference type="Proteomes" id="UP000325672"/>
    </source>
</evidence>
<evidence type="ECO:0000256" key="9">
    <source>
        <dbReference type="RuleBase" id="RU000487"/>
    </source>
</evidence>
<dbReference type="PANTHER" id="PTHR11937">
    <property type="entry name" value="ACTIN"/>
    <property type="match status" value="1"/>
</dbReference>
<keyword evidence="6" id="KW-0067">ATP-binding</keyword>
<dbReference type="PRINTS" id="PR00190">
    <property type="entry name" value="ACTIN"/>
</dbReference>
<evidence type="ECO:0000256" key="4">
    <source>
        <dbReference type="ARBA" id="ARBA00022741"/>
    </source>
</evidence>
<evidence type="ECO:0000256" key="2">
    <source>
        <dbReference type="ARBA" id="ARBA00006752"/>
    </source>
</evidence>
<dbReference type="FunFam" id="3.30.420.40:FF:000218">
    <property type="entry name" value="actin, alpha sarcomeric/skeletal-like"/>
    <property type="match status" value="1"/>
</dbReference>
<dbReference type="InterPro" id="IPR004000">
    <property type="entry name" value="Actin"/>
</dbReference>
<protein>
    <submittedName>
        <fullName evidence="10">Actin-1</fullName>
    </submittedName>
</protein>
<dbReference type="FunFam" id="3.30.420.40:FF:000148">
    <property type="entry name" value="Actin, alpha skeletal muscle"/>
    <property type="match status" value="1"/>
</dbReference>
<sequence>MGVHEDVAAIVIDNGTKYIKAGFAGDNGPRAVFRSEDNSYVGDDAIAYREMLSLTNPIERGLISNWDAMEKIWNYAFTTRLNTTPKESPVLLTEPPLNPKADREKTTQIMFEKFEVPAFYISIGALLALHASGRTTGLSVDCGHGSIDCVPVYEGSALPHAILRADLGGNEVTEYLANRLGGNTFSSDIFSDMKEKHCYVAPDSQEPQGNIQHSYELPDGQIIEMGAEVFRAPEVLFQPATIDLQMEGIHEMAYNSIFKCDLDIRRDLYGNVVLSGGSSMLPGMTDRLLHELRSLSPPRMKVNVVAPPEREYLTWIGGSMLASLSTFQDLWVTKEAYDESGPSVVHRKCY</sequence>
<comment type="similarity">
    <text evidence="2 9">Belongs to the actin family.</text>
</comment>
<evidence type="ECO:0000256" key="6">
    <source>
        <dbReference type="ARBA" id="ARBA00022840"/>
    </source>
</evidence>
<name>A0A5N6SVX8_ASPPS</name>
<keyword evidence="4" id="KW-0547">Nucleotide-binding</keyword>
<accession>A0A5N6SVX8</accession>
<dbReference type="GeneID" id="43641519"/>
<evidence type="ECO:0000256" key="8">
    <source>
        <dbReference type="ARBA" id="ARBA00049360"/>
    </source>
</evidence>
<reference evidence="10 11" key="1">
    <citation type="submission" date="2019-04" db="EMBL/GenBank/DDBJ databases">
        <title>Friends and foes A comparative genomics study of 23 Aspergillus species from section Flavi.</title>
        <authorList>
            <consortium name="DOE Joint Genome Institute"/>
            <person name="Kjaerbolling I."/>
            <person name="Vesth T."/>
            <person name="Frisvad J.C."/>
            <person name="Nybo J.L."/>
            <person name="Theobald S."/>
            <person name="Kildgaard S."/>
            <person name="Isbrandt T."/>
            <person name="Kuo A."/>
            <person name="Sato A."/>
            <person name="Lyhne E.K."/>
            <person name="Kogle M.E."/>
            <person name="Wiebenga A."/>
            <person name="Kun R.S."/>
            <person name="Lubbers R.J."/>
            <person name="Makela M.R."/>
            <person name="Barry K."/>
            <person name="Chovatia M."/>
            <person name="Clum A."/>
            <person name="Daum C."/>
            <person name="Haridas S."/>
            <person name="He G."/>
            <person name="LaButti K."/>
            <person name="Lipzen A."/>
            <person name="Mondo S."/>
            <person name="Riley R."/>
            <person name="Salamov A."/>
            <person name="Simmons B.A."/>
            <person name="Magnuson J.K."/>
            <person name="Henrissat B."/>
            <person name="Mortensen U.H."/>
            <person name="Larsen T.O."/>
            <person name="Devries R.P."/>
            <person name="Grigoriev I.V."/>
            <person name="Machida M."/>
            <person name="Baker S.E."/>
            <person name="Andersen M.R."/>
        </authorList>
    </citation>
    <scope>NUCLEOTIDE SEQUENCE [LARGE SCALE GENOMIC DNA]</scope>
    <source>
        <strain evidence="10 11">CBS 117625</strain>
    </source>
</reference>
<dbReference type="RefSeq" id="XP_031913327.1">
    <property type="nucleotide sequence ID" value="XM_032057309.1"/>
</dbReference>
<keyword evidence="3" id="KW-0963">Cytoplasm</keyword>
<dbReference type="Gene3D" id="3.90.640.10">
    <property type="entry name" value="Actin, Chain A, domain 4"/>
    <property type="match status" value="1"/>
</dbReference>
<evidence type="ECO:0000313" key="10">
    <source>
        <dbReference type="EMBL" id="KAE8137264.1"/>
    </source>
</evidence>
<dbReference type="AlphaFoldDB" id="A0A5N6SVX8"/>
<evidence type="ECO:0000256" key="5">
    <source>
        <dbReference type="ARBA" id="ARBA00022801"/>
    </source>
</evidence>
<comment type="subcellular location">
    <subcellularLocation>
        <location evidence="1">Cytoplasm</location>
        <location evidence="1">Cytoskeleton</location>
    </subcellularLocation>
</comment>
<gene>
    <name evidence="10" type="ORF">BDV38DRAFT_271391</name>
</gene>
<comment type="catalytic activity">
    <reaction evidence="8">
        <text>ATP + H2O = ADP + phosphate + H(+)</text>
        <dbReference type="Rhea" id="RHEA:13065"/>
        <dbReference type="ChEBI" id="CHEBI:15377"/>
        <dbReference type="ChEBI" id="CHEBI:15378"/>
        <dbReference type="ChEBI" id="CHEBI:30616"/>
        <dbReference type="ChEBI" id="CHEBI:43474"/>
        <dbReference type="ChEBI" id="CHEBI:456216"/>
    </reaction>
</comment>
<organism evidence="10 11">
    <name type="scientific">Aspergillus pseudotamarii</name>
    <dbReference type="NCBI Taxonomy" id="132259"/>
    <lineage>
        <taxon>Eukaryota</taxon>
        <taxon>Fungi</taxon>
        <taxon>Dikarya</taxon>
        <taxon>Ascomycota</taxon>
        <taxon>Pezizomycotina</taxon>
        <taxon>Eurotiomycetes</taxon>
        <taxon>Eurotiomycetidae</taxon>
        <taxon>Eurotiales</taxon>
        <taxon>Aspergillaceae</taxon>
        <taxon>Aspergillus</taxon>
        <taxon>Aspergillus subgen. Circumdati</taxon>
    </lineage>
</organism>
<dbReference type="InterPro" id="IPR043129">
    <property type="entry name" value="ATPase_NBD"/>
</dbReference>
<dbReference type="SUPFAM" id="SSF53067">
    <property type="entry name" value="Actin-like ATPase domain"/>
    <property type="match status" value="2"/>
</dbReference>
<dbReference type="GO" id="GO:0005856">
    <property type="term" value="C:cytoskeleton"/>
    <property type="evidence" value="ECO:0007669"/>
    <property type="project" value="UniProtKB-SubCell"/>
</dbReference>
<dbReference type="Proteomes" id="UP000325672">
    <property type="component" value="Unassembled WGS sequence"/>
</dbReference>
<evidence type="ECO:0000256" key="7">
    <source>
        <dbReference type="ARBA" id="ARBA00023212"/>
    </source>
</evidence>
<dbReference type="Pfam" id="PF00022">
    <property type="entry name" value="Actin"/>
    <property type="match status" value="2"/>
</dbReference>
<dbReference type="Gene3D" id="3.30.420.40">
    <property type="match status" value="2"/>
</dbReference>
<keyword evidence="5" id="KW-0378">Hydrolase</keyword>
<dbReference type="GO" id="GO:0016787">
    <property type="term" value="F:hydrolase activity"/>
    <property type="evidence" value="ECO:0007669"/>
    <property type="project" value="UniProtKB-KW"/>
</dbReference>
<keyword evidence="7" id="KW-0206">Cytoskeleton</keyword>
<dbReference type="OrthoDB" id="4494070at2759"/>
<evidence type="ECO:0000256" key="3">
    <source>
        <dbReference type="ARBA" id="ARBA00022490"/>
    </source>
</evidence>
<proteinExistence type="inferred from homology"/>
<keyword evidence="11" id="KW-1185">Reference proteome</keyword>